<comment type="catalytic activity">
    <reaction evidence="3">
        <text>2 GTP = 3',3'-c-di-GMP + 2 diphosphate</text>
        <dbReference type="Rhea" id="RHEA:24898"/>
        <dbReference type="ChEBI" id="CHEBI:33019"/>
        <dbReference type="ChEBI" id="CHEBI:37565"/>
        <dbReference type="ChEBI" id="CHEBI:58805"/>
        <dbReference type="EC" id="2.7.7.65"/>
    </reaction>
</comment>
<dbReference type="EC" id="2.7.7.65" evidence="2"/>
<evidence type="ECO:0000256" key="1">
    <source>
        <dbReference type="ARBA" id="ARBA00001946"/>
    </source>
</evidence>
<dbReference type="SUPFAM" id="SSF55073">
    <property type="entry name" value="Nucleotide cyclase"/>
    <property type="match status" value="1"/>
</dbReference>
<dbReference type="EMBL" id="CP000472">
    <property type="protein sequence ID" value="ACJ30557.1"/>
    <property type="molecule type" value="Genomic_DNA"/>
</dbReference>
<keyword evidence="5" id="KW-0732">Signal</keyword>
<dbReference type="eggNOG" id="COG3706">
    <property type="taxonomic scope" value="Bacteria"/>
</dbReference>
<dbReference type="Proteomes" id="UP000000753">
    <property type="component" value="Chromosome"/>
</dbReference>
<keyword evidence="4" id="KW-1133">Transmembrane helix</keyword>
<dbReference type="GO" id="GO:1902201">
    <property type="term" value="P:negative regulation of bacterial-type flagellum-dependent cell motility"/>
    <property type="evidence" value="ECO:0007669"/>
    <property type="project" value="TreeGrafter"/>
</dbReference>
<evidence type="ECO:0000256" key="2">
    <source>
        <dbReference type="ARBA" id="ARBA00012528"/>
    </source>
</evidence>
<dbReference type="GO" id="GO:0005886">
    <property type="term" value="C:plasma membrane"/>
    <property type="evidence" value="ECO:0007669"/>
    <property type="project" value="TreeGrafter"/>
</dbReference>
<gene>
    <name evidence="7" type="ordered locus">swp_3880</name>
</gene>
<protein>
    <recommendedName>
        <fullName evidence="2">diguanylate cyclase</fullName>
        <ecNumber evidence="2">2.7.7.65</ecNumber>
    </recommendedName>
</protein>
<dbReference type="Pfam" id="PF00990">
    <property type="entry name" value="GGDEF"/>
    <property type="match status" value="1"/>
</dbReference>
<evidence type="ECO:0000313" key="7">
    <source>
        <dbReference type="EMBL" id="ACJ30557.1"/>
    </source>
</evidence>
<proteinExistence type="predicted"/>
<dbReference type="AlphaFoldDB" id="B8CQU1"/>
<dbReference type="InterPro" id="IPR011990">
    <property type="entry name" value="TPR-like_helical_dom_sf"/>
</dbReference>
<feature type="chain" id="PRO_5002866839" description="diguanylate cyclase" evidence="5">
    <location>
        <begin position="26"/>
        <end position="641"/>
    </location>
</feature>
<organism evidence="7 8">
    <name type="scientific">Shewanella piezotolerans (strain WP3 / JCM 13877)</name>
    <dbReference type="NCBI Taxonomy" id="225849"/>
    <lineage>
        <taxon>Bacteria</taxon>
        <taxon>Pseudomonadati</taxon>
        <taxon>Pseudomonadota</taxon>
        <taxon>Gammaproteobacteria</taxon>
        <taxon>Alteromonadales</taxon>
        <taxon>Shewanellaceae</taxon>
        <taxon>Shewanella</taxon>
    </lineage>
</organism>
<sequence>MAIIKKLSLALCLSCLQLFSSISAAASTSTENHAEQSRTAAQQRIDTLFVYIDSDEIEDFTEFEAAMAEVESLLQADDTARQARYIRFQCRLFDSEIEGETEKAIAFASNALKNPMMLQYHQDRLDLKLCHTWFIQESGDVERAIKGYSEVIEEATLRQELLQIADASSHRGALLHYQGHFTQSLEDLITAHALFQRLNRPIEAEDLLVGIATIFRKIGDYENALKYYLQIEVRHAKDQELDYHNYVQVMIGIVEEKLGNLEAALSRFTAAYQYWDSQEKIEVKAEVAVNLASVFIEMGNIPQAMVYLDEAEAVVKADNFAIYSFMKLFRAKALLLSNQLDEAHLNIDAARISFDSVSNLRGTEQLLELESKLFSKEQDYQRAFASLSQYVDINKQLNEQRTSSKTIAMRTQFNSQQVEQENKHLVENQKLKQQEVEILEINKLQQLIIILMGSIILVILAVLTFKQSQKNRMLSILAMTDHLTQLPNRRQIYLKAQAFFNHARNHNSELSVISFDADHFKRINDTFGHETGDVALQTLAISAQELMRKPQIVGRTGGEEFLILLPDTNLTAAMRIATQLINNVKDADYRALPTGFTLTISAGVATLQASDLQLATLINRADDALYSAKNAGRNQAVCQKC</sequence>
<dbReference type="FunFam" id="3.30.70.270:FF:000001">
    <property type="entry name" value="Diguanylate cyclase domain protein"/>
    <property type="match status" value="1"/>
</dbReference>
<dbReference type="GO" id="GO:0052621">
    <property type="term" value="F:diguanylate cyclase activity"/>
    <property type="evidence" value="ECO:0007669"/>
    <property type="project" value="UniProtKB-EC"/>
</dbReference>
<dbReference type="InterPro" id="IPR019734">
    <property type="entry name" value="TPR_rpt"/>
</dbReference>
<reference evidence="7 8" key="1">
    <citation type="journal article" date="2008" name="PLoS ONE">
        <title>Environmental adaptation: genomic analysis of the piezotolerant and psychrotolerant deep-sea iron reducing bacterium Shewanella piezotolerans WP3.</title>
        <authorList>
            <person name="Wang F."/>
            <person name="Wang J."/>
            <person name="Jian H."/>
            <person name="Zhang B."/>
            <person name="Li S."/>
            <person name="Wang F."/>
            <person name="Zeng X."/>
            <person name="Gao L."/>
            <person name="Bartlett D.H."/>
            <person name="Yu J."/>
            <person name="Hu S."/>
            <person name="Xiao X."/>
        </authorList>
    </citation>
    <scope>NUCLEOTIDE SEQUENCE [LARGE SCALE GENOMIC DNA]</scope>
    <source>
        <strain evidence="8">WP3 / JCM 13877</strain>
    </source>
</reference>
<dbReference type="InterPro" id="IPR050469">
    <property type="entry name" value="Diguanylate_Cyclase"/>
</dbReference>
<evidence type="ECO:0000256" key="4">
    <source>
        <dbReference type="SAM" id="Phobius"/>
    </source>
</evidence>
<dbReference type="eggNOG" id="COG0457">
    <property type="taxonomic scope" value="Bacteria"/>
</dbReference>
<evidence type="ECO:0000259" key="6">
    <source>
        <dbReference type="PROSITE" id="PS50887"/>
    </source>
</evidence>
<dbReference type="PANTHER" id="PTHR45138:SF9">
    <property type="entry name" value="DIGUANYLATE CYCLASE DGCM-RELATED"/>
    <property type="match status" value="1"/>
</dbReference>
<keyword evidence="4" id="KW-0472">Membrane</keyword>
<dbReference type="KEGG" id="swp:swp_3880"/>
<evidence type="ECO:0000256" key="5">
    <source>
        <dbReference type="SAM" id="SignalP"/>
    </source>
</evidence>
<dbReference type="Gene3D" id="3.30.70.270">
    <property type="match status" value="1"/>
</dbReference>
<dbReference type="InterPro" id="IPR000160">
    <property type="entry name" value="GGDEF_dom"/>
</dbReference>
<accession>B8CQU1</accession>
<feature type="domain" description="GGDEF" evidence="6">
    <location>
        <begin position="508"/>
        <end position="641"/>
    </location>
</feature>
<comment type="cofactor">
    <cofactor evidence="1">
        <name>Mg(2+)</name>
        <dbReference type="ChEBI" id="CHEBI:18420"/>
    </cofactor>
</comment>
<dbReference type="SMART" id="SM00267">
    <property type="entry name" value="GGDEF"/>
    <property type="match status" value="1"/>
</dbReference>
<dbReference type="PANTHER" id="PTHR45138">
    <property type="entry name" value="REGULATORY COMPONENTS OF SENSORY TRANSDUCTION SYSTEM"/>
    <property type="match status" value="1"/>
</dbReference>
<dbReference type="InterPro" id="IPR043128">
    <property type="entry name" value="Rev_trsase/Diguanyl_cyclase"/>
</dbReference>
<dbReference type="InterPro" id="IPR029787">
    <property type="entry name" value="Nucleotide_cyclase"/>
</dbReference>
<name>B8CQU1_SHEPW</name>
<dbReference type="GO" id="GO:0043709">
    <property type="term" value="P:cell adhesion involved in single-species biofilm formation"/>
    <property type="evidence" value="ECO:0007669"/>
    <property type="project" value="TreeGrafter"/>
</dbReference>
<dbReference type="NCBIfam" id="TIGR00254">
    <property type="entry name" value="GGDEF"/>
    <property type="match status" value="1"/>
</dbReference>
<dbReference type="SUPFAM" id="SSF48452">
    <property type="entry name" value="TPR-like"/>
    <property type="match status" value="2"/>
</dbReference>
<dbReference type="PROSITE" id="PS50887">
    <property type="entry name" value="GGDEF"/>
    <property type="match status" value="1"/>
</dbReference>
<dbReference type="RefSeq" id="WP_020913899.1">
    <property type="nucleotide sequence ID" value="NC_011566.1"/>
</dbReference>
<dbReference type="STRING" id="225849.swp_3880"/>
<evidence type="ECO:0000313" key="8">
    <source>
        <dbReference type="Proteomes" id="UP000000753"/>
    </source>
</evidence>
<feature type="signal peptide" evidence="5">
    <location>
        <begin position="1"/>
        <end position="25"/>
    </location>
</feature>
<dbReference type="HOGENOM" id="CLU_022176_2_0_6"/>
<evidence type="ECO:0000256" key="3">
    <source>
        <dbReference type="ARBA" id="ARBA00034247"/>
    </source>
</evidence>
<dbReference type="Gene3D" id="1.25.40.10">
    <property type="entry name" value="Tetratricopeptide repeat domain"/>
    <property type="match status" value="2"/>
</dbReference>
<keyword evidence="8" id="KW-1185">Reference proteome</keyword>
<keyword evidence="4" id="KW-0812">Transmembrane</keyword>
<dbReference type="CDD" id="cd01949">
    <property type="entry name" value="GGDEF"/>
    <property type="match status" value="1"/>
</dbReference>
<feature type="transmembrane region" description="Helical" evidence="4">
    <location>
        <begin position="447"/>
        <end position="465"/>
    </location>
</feature>
<dbReference type="SMART" id="SM00028">
    <property type="entry name" value="TPR"/>
    <property type="match status" value="4"/>
</dbReference>